<dbReference type="AlphaFoldDB" id="A0A2P7V3F4"/>
<sequence length="101" mass="11145">MAIVQKRLLELLRDDLSNHFTGALINVNGTLRTYPIHKTLKNGFKVTKYIYLDDVQAQGQIQSAVLVDSGGNALAIKNMQVIKGDSGLLIAFEFSLEVKVI</sequence>
<organism evidence="1 2">
    <name type="scientific">Brevibacillus fortis</name>
    <dbReference type="NCBI Taxonomy" id="2126352"/>
    <lineage>
        <taxon>Bacteria</taxon>
        <taxon>Bacillati</taxon>
        <taxon>Bacillota</taxon>
        <taxon>Bacilli</taxon>
        <taxon>Bacillales</taxon>
        <taxon>Paenibacillaceae</taxon>
        <taxon>Brevibacillus</taxon>
    </lineage>
</organism>
<proteinExistence type="predicted"/>
<evidence type="ECO:0000313" key="1">
    <source>
        <dbReference type="EMBL" id="PSJ93738.1"/>
    </source>
</evidence>
<name>A0A2P7V3F4_9BACL</name>
<dbReference type="Proteomes" id="UP000240419">
    <property type="component" value="Unassembled WGS sequence"/>
</dbReference>
<dbReference type="OrthoDB" id="2619988at2"/>
<protein>
    <submittedName>
        <fullName evidence="1">Uncharacterized protein</fullName>
    </submittedName>
</protein>
<accession>A0A2P7V3F4</accession>
<dbReference type="EMBL" id="PXZM01000028">
    <property type="protein sequence ID" value="PSJ93738.1"/>
    <property type="molecule type" value="Genomic_DNA"/>
</dbReference>
<comment type="caution">
    <text evidence="1">The sequence shown here is derived from an EMBL/GenBank/DDBJ whole genome shotgun (WGS) entry which is preliminary data.</text>
</comment>
<reference evidence="1 2" key="1">
    <citation type="submission" date="2018-03" db="EMBL/GenBank/DDBJ databases">
        <title>Brevisbacillus phylogenomics.</title>
        <authorList>
            <person name="Dunlap C."/>
        </authorList>
    </citation>
    <scope>NUCLEOTIDE SEQUENCE [LARGE SCALE GENOMIC DNA]</scope>
    <source>
        <strain evidence="1 2">NRRL NRS-1210</strain>
    </source>
</reference>
<dbReference type="RefSeq" id="WP_106839984.1">
    <property type="nucleotide sequence ID" value="NZ_JBCNIW010000011.1"/>
</dbReference>
<keyword evidence="2" id="KW-1185">Reference proteome</keyword>
<gene>
    <name evidence="1" type="ORF">C7R93_17270</name>
</gene>
<evidence type="ECO:0000313" key="2">
    <source>
        <dbReference type="Proteomes" id="UP000240419"/>
    </source>
</evidence>